<evidence type="ECO:0000313" key="1">
    <source>
        <dbReference type="EnsemblMetazoa" id="AMEC021020-PA"/>
    </source>
</evidence>
<dbReference type="AlphaFoldDB" id="A0A182UIH7"/>
<proteinExistence type="predicted"/>
<sequence>MSLISAGSYHYNNHLVPAGPPPPPPPSPPQYLPNYDVVPTDEYVQPVKYHSWGHGPAWTPITSFPWPGPEHEPHYPPHYHAGSATPCPHKMKKYTTTPKTTTTTTTTTTHRPIEDRSQILMIRSCPTVSNLFRGSSKSIPTILCFASWNVASEGRLEG</sequence>
<dbReference type="EnsemblMetazoa" id="AMEC021020-RA">
    <property type="protein sequence ID" value="AMEC021020-PA"/>
    <property type="gene ID" value="AMEC021020"/>
</dbReference>
<dbReference type="VEuPathDB" id="VectorBase:AMEC021020"/>
<dbReference type="Proteomes" id="UP000075902">
    <property type="component" value="Unassembled WGS sequence"/>
</dbReference>
<name>A0A182UIH7_9DIPT</name>
<accession>A0A182UIH7</accession>
<organism evidence="1 2">
    <name type="scientific">Anopheles melas</name>
    <dbReference type="NCBI Taxonomy" id="34690"/>
    <lineage>
        <taxon>Eukaryota</taxon>
        <taxon>Metazoa</taxon>
        <taxon>Ecdysozoa</taxon>
        <taxon>Arthropoda</taxon>
        <taxon>Hexapoda</taxon>
        <taxon>Insecta</taxon>
        <taxon>Pterygota</taxon>
        <taxon>Neoptera</taxon>
        <taxon>Endopterygota</taxon>
        <taxon>Diptera</taxon>
        <taxon>Nematocera</taxon>
        <taxon>Culicoidea</taxon>
        <taxon>Culicidae</taxon>
        <taxon>Anophelinae</taxon>
        <taxon>Anopheles</taxon>
    </lineage>
</organism>
<protein>
    <submittedName>
        <fullName evidence="1">Uncharacterized protein</fullName>
    </submittedName>
</protein>
<keyword evidence="2" id="KW-1185">Reference proteome</keyword>
<reference evidence="1" key="2">
    <citation type="submission" date="2020-05" db="UniProtKB">
        <authorList>
            <consortium name="EnsemblMetazoa"/>
        </authorList>
    </citation>
    <scope>IDENTIFICATION</scope>
    <source>
        <strain evidence="1">CM1001059</strain>
    </source>
</reference>
<reference evidence="2" key="1">
    <citation type="submission" date="2014-01" db="EMBL/GenBank/DDBJ databases">
        <title>The Genome Sequence of Anopheles melas CM1001059_A (V2).</title>
        <authorList>
            <consortium name="The Broad Institute Genomics Platform"/>
            <person name="Neafsey D.E."/>
            <person name="Besansky N."/>
            <person name="Howell P."/>
            <person name="Walton C."/>
            <person name="Young S.K."/>
            <person name="Zeng Q."/>
            <person name="Gargeya S."/>
            <person name="Fitzgerald M."/>
            <person name="Haas B."/>
            <person name="Abouelleil A."/>
            <person name="Allen A.W."/>
            <person name="Alvarado L."/>
            <person name="Arachchi H.M."/>
            <person name="Berlin A.M."/>
            <person name="Chapman S.B."/>
            <person name="Gainer-Dewar J."/>
            <person name="Goldberg J."/>
            <person name="Griggs A."/>
            <person name="Gujja S."/>
            <person name="Hansen M."/>
            <person name="Howarth C."/>
            <person name="Imamovic A."/>
            <person name="Ireland A."/>
            <person name="Larimer J."/>
            <person name="McCowan C."/>
            <person name="Murphy C."/>
            <person name="Pearson M."/>
            <person name="Poon T.W."/>
            <person name="Priest M."/>
            <person name="Roberts A."/>
            <person name="Saif S."/>
            <person name="Shea T."/>
            <person name="Sisk P."/>
            <person name="Sykes S."/>
            <person name="Wortman J."/>
            <person name="Nusbaum C."/>
            <person name="Birren B."/>
        </authorList>
    </citation>
    <scope>NUCLEOTIDE SEQUENCE [LARGE SCALE GENOMIC DNA]</scope>
    <source>
        <strain evidence="2">CM1001059</strain>
    </source>
</reference>
<evidence type="ECO:0000313" key="2">
    <source>
        <dbReference type="Proteomes" id="UP000075902"/>
    </source>
</evidence>